<accession>A0ABU1JD04</accession>
<dbReference type="SMART" id="SM00347">
    <property type="entry name" value="HTH_MARR"/>
    <property type="match status" value="1"/>
</dbReference>
<dbReference type="PROSITE" id="PS50995">
    <property type="entry name" value="HTH_MARR_2"/>
    <property type="match status" value="1"/>
</dbReference>
<dbReference type="SUPFAM" id="SSF46785">
    <property type="entry name" value="Winged helix' DNA-binding domain"/>
    <property type="match status" value="1"/>
</dbReference>
<sequence length="155" mass="16799">MTDYDPTDLELASAFRTALRQTVFLTRRLDLDAELSAAQLSVLNMLSDDGLRVSKIAANLGVRVPSATEQISRLESAGLLERRADPSDSRAVVVSLTESGRIATEQANRRRNALMAGILARLEPGERAQLTAVMPVFDKINSYFESPGTPGHSGN</sequence>
<evidence type="ECO:0000313" key="2">
    <source>
        <dbReference type="EMBL" id="MDR6270311.1"/>
    </source>
</evidence>
<protein>
    <submittedName>
        <fullName evidence="2">DNA-binding MarR family transcriptional regulator</fullName>
    </submittedName>
</protein>
<dbReference type="InterPro" id="IPR052526">
    <property type="entry name" value="HTH-type_Bedaq_tolerance"/>
</dbReference>
<dbReference type="InterPro" id="IPR036388">
    <property type="entry name" value="WH-like_DNA-bd_sf"/>
</dbReference>
<dbReference type="CDD" id="cd00090">
    <property type="entry name" value="HTH_ARSR"/>
    <property type="match status" value="1"/>
</dbReference>
<proteinExistence type="predicted"/>
<dbReference type="InterPro" id="IPR000835">
    <property type="entry name" value="HTH_MarR-typ"/>
</dbReference>
<reference evidence="2 3" key="1">
    <citation type="submission" date="2023-07" db="EMBL/GenBank/DDBJ databases">
        <title>Sequencing the genomes of 1000 actinobacteria strains.</title>
        <authorList>
            <person name="Klenk H.-P."/>
        </authorList>
    </citation>
    <scope>NUCLEOTIDE SEQUENCE [LARGE SCALE GENOMIC DNA]</scope>
    <source>
        <strain evidence="2 3">DSM 14555</strain>
    </source>
</reference>
<feature type="domain" description="HTH marR-type" evidence="1">
    <location>
        <begin position="8"/>
        <end position="139"/>
    </location>
</feature>
<dbReference type="Pfam" id="PF01047">
    <property type="entry name" value="MarR"/>
    <property type="match status" value="1"/>
</dbReference>
<keyword evidence="3" id="KW-1185">Reference proteome</keyword>
<dbReference type="EMBL" id="JAVDQF010000001">
    <property type="protein sequence ID" value="MDR6270311.1"/>
    <property type="molecule type" value="Genomic_DNA"/>
</dbReference>
<evidence type="ECO:0000259" key="1">
    <source>
        <dbReference type="PROSITE" id="PS50995"/>
    </source>
</evidence>
<dbReference type="GO" id="GO:0003677">
    <property type="term" value="F:DNA binding"/>
    <property type="evidence" value="ECO:0007669"/>
    <property type="project" value="UniProtKB-KW"/>
</dbReference>
<dbReference type="Gene3D" id="1.10.10.10">
    <property type="entry name" value="Winged helix-like DNA-binding domain superfamily/Winged helix DNA-binding domain"/>
    <property type="match status" value="1"/>
</dbReference>
<keyword evidence="2" id="KW-0238">DNA-binding</keyword>
<dbReference type="PANTHER" id="PTHR39515">
    <property type="entry name" value="CONSERVED PROTEIN"/>
    <property type="match status" value="1"/>
</dbReference>
<organism evidence="2 3">
    <name type="scientific">Arthrobacter russicus</name>
    <dbReference type="NCBI Taxonomy" id="172040"/>
    <lineage>
        <taxon>Bacteria</taxon>
        <taxon>Bacillati</taxon>
        <taxon>Actinomycetota</taxon>
        <taxon>Actinomycetes</taxon>
        <taxon>Micrococcales</taxon>
        <taxon>Micrococcaceae</taxon>
        <taxon>Arthrobacter</taxon>
    </lineage>
</organism>
<dbReference type="PRINTS" id="PR00598">
    <property type="entry name" value="HTHMARR"/>
</dbReference>
<comment type="caution">
    <text evidence="2">The sequence shown here is derived from an EMBL/GenBank/DDBJ whole genome shotgun (WGS) entry which is preliminary data.</text>
</comment>
<dbReference type="Proteomes" id="UP001185069">
    <property type="component" value="Unassembled WGS sequence"/>
</dbReference>
<evidence type="ECO:0000313" key="3">
    <source>
        <dbReference type="Proteomes" id="UP001185069"/>
    </source>
</evidence>
<dbReference type="PANTHER" id="PTHR39515:SF2">
    <property type="entry name" value="HTH-TYPE TRANSCRIPTIONAL REGULATOR RV0880"/>
    <property type="match status" value="1"/>
</dbReference>
<dbReference type="RefSeq" id="WP_309799304.1">
    <property type="nucleotide sequence ID" value="NZ_BAAAHY010000007.1"/>
</dbReference>
<dbReference type="InterPro" id="IPR011991">
    <property type="entry name" value="ArsR-like_HTH"/>
</dbReference>
<name>A0ABU1JD04_9MICC</name>
<gene>
    <name evidence="2" type="ORF">JOE69_002549</name>
</gene>
<dbReference type="InterPro" id="IPR036390">
    <property type="entry name" value="WH_DNA-bd_sf"/>
</dbReference>